<dbReference type="EMBL" id="JBHSFH010000002">
    <property type="protein sequence ID" value="MFC4492696.1"/>
    <property type="molecule type" value="Genomic_DNA"/>
</dbReference>
<feature type="compositionally biased region" description="Low complexity" evidence="1">
    <location>
        <begin position="83"/>
        <end position="95"/>
    </location>
</feature>
<protein>
    <recommendedName>
        <fullName evidence="4">Secreted protein</fullName>
    </recommendedName>
</protein>
<evidence type="ECO:0000313" key="3">
    <source>
        <dbReference type="Proteomes" id="UP001595997"/>
    </source>
</evidence>
<evidence type="ECO:0000256" key="1">
    <source>
        <dbReference type="SAM" id="MobiDB-lite"/>
    </source>
</evidence>
<feature type="compositionally biased region" description="Low complexity" evidence="1">
    <location>
        <begin position="163"/>
        <end position="178"/>
    </location>
</feature>
<keyword evidence="3" id="KW-1185">Reference proteome</keyword>
<name>A0ABV9A132_9ACTN</name>
<evidence type="ECO:0008006" key="4">
    <source>
        <dbReference type="Google" id="ProtNLM"/>
    </source>
</evidence>
<comment type="caution">
    <text evidence="2">The sequence shown here is derived from an EMBL/GenBank/DDBJ whole genome shotgun (WGS) entry which is preliminary data.</text>
</comment>
<organism evidence="2 3">
    <name type="scientific">Streptomyces ovatisporus</name>
    <dbReference type="NCBI Taxonomy" id="1128682"/>
    <lineage>
        <taxon>Bacteria</taxon>
        <taxon>Bacillati</taxon>
        <taxon>Actinomycetota</taxon>
        <taxon>Actinomycetes</taxon>
        <taxon>Kitasatosporales</taxon>
        <taxon>Streptomycetaceae</taxon>
        <taxon>Streptomyces</taxon>
    </lineage>
</organism>
<evidence type="ECO:0000313" key="2">
    <source>
        <dbReference type="EMBL" id="MFC4492696.1"/>
    </source>
</evidence>
<feature type="compositionally biased region" description="Basic and acidic residues" evidence="1">
    <location>
        <begin position="198"/>
        <end position="211"/>
    </location>
</feature>
<dbReference type="Proteomes" id="UP001595997">
    <property type="component" value="Unassembled WGS sequence"/>
</dbReference>
<sequence length="285" mass="27893">MSAVSAVSAAVRPPRSAAARRAVLTLLFLGGFLALAFLFGGSAQAATGLDGPKGKTDGSAAGLLKPEKSPGAGSSSQDELAEQHQAAEQAAGEAASRVIGPVAEGAGGAEEITRPVGETVEGVSDAAGLSGITERLGLQLGDGRGGSAPESDSGDEPGRGDDGPSADGADSASPAAGRYLVQRGSDGPAAASSHSAVRHAEADDGTSREGDGLPGHIPFQHVPAAPSAGASQFASDGNGSRGGPQQLAGYLTDVELFGLPQPGAVRAAADAPTRDRASEVLEFPG</sequence>
<proteinExistence type="predicted"/>
<accession>A0ABV9A132</accession>
<feature type="compositionally biased region" description="Polar residues" evidence="1">
    <location>
        <begin position="229"/>
        <end position="238"/>
    </location>
</feature>
<dbReference type="RefSeq" id="WP_386440702.1">
    <property type="nucleotide sequence ID" value="NZ_JBHSFH010000002.1"/>
</dbReference>
<feature type="region of interest" description="Disordered" evidence="1">
    <location>
        <begin position="49"/>
        <end position="247"/>
    </location>
</feature>
<gene>
    <name evidence="2" type="ORF">ACFPA8_00910</name>
</gene>
<reference evidence="3" key="1">
    <citation type="journal article" date="2019" name="Int. J. Syst. Evol. Microbiol.">
        <title>The Global Catalogue of Microorganisms (GCM) 10K type strain sequencing project: providing services to taxonomists for standard genome sequencing and annotation.</title>
        <authorList>
            <consortium name="The Broad Institute Genomics Platform"/>
            <consortium name="The Broad Institute Genome Sequencing Center for Infectious Disease"/>
            <person name="Wu L."/>
            <person name="Ma J."/>
        </authorList>
    </citation>
    <scope>NUCLEOTIDE SEQUENCE [LARGE SCALE GENOMIC DNA]</scope>
    <source>
        <strain evidence="3">CGMCC 4.7357</strain>
    </source>
</reference>